<dbReference type="InterPro" id="IPR003374">
    <property type="entry name" value="ApbE-like_sf"/>
</dbReference>
<name>A0A0S4KN30_BODSA</name>
<dbReference type="Proteomes" id="UP000051952">
    <property type="component" value="Unassembled WGS sequence"/>
</dbReference>
<dbReference type="EMBL" id="CYKH01001741">
    <property type="protein sequence ID" value="CUI14945.1"/>
    <property type="molecule type" value="Genomic_DNA"/>
</dbReference>
<evidence type="ECO:0000313" key="2">
    <source>
        <dbReference type="Proteomes" id="UP000051952"/>
    </source>
</evidence>
<keyword evidence="2" id="KW-1185">Reference proteome</keyword>
<dbReference type="Gene3D" id="3.10.520.10">
    <property type="entry name" value="ApbE-like domains"/>
    <property type="match status" value="1"/>
</dbReference>
<gene>
    <name evidence="1" type="ORF">BSAL_21310</name>
</gene>
<dbReference type="Pfam" id="PF02424">
    <property type="entry name" value="ApbE"/>
    <property type="match status" value="1"/>
</dbReference>
<sequence length="241" mass="26532">MDSVSSASKALMEYMSTPSTSSSKSVAESKLALLEISGIALTVPYLIKMGVSASEATTLRPAATTLITSLFRDAEATFSPFLPTSELEAKINKVRHTDRIHVSPNMMEVLAVCNDLVDWSDDHFDPTCVPVGRWAVAATKSVLQQTNSLSTESRNNIEHSSWFPSVSTEESGDVTNAIQSVVSGADFAEKRRHVGWRANIVLGADWVQKRSPHTEMDISAVSKKKRRLGWRHSLCWYSTTR</sequence>
<dbReference type="SUPFAM" id="SSF143631">
    <property type="entry name" value="ApbE-like"/>
    <property type="match status" value="1"/>
</dbReference>
<dbReference type="AlphaFoldDB" id="A0A0S4KN30"/>
<organism evidence="1 2">
    <name type="scientific">Bodo saltans</name>
    <name type="common">Flagellated protozoan</name>
    <dbReference type="NCBI Taxonomy" id="75058"/>
    <lineage>
        <taxon>Eukaryota</taxon>
        <taxon>Discoba</taxon>
        <taxon>Euglenozoa</taxon>
        <taxon>Kinetoplastea</taxon>
        <taxon>Metakinetoplastina</taxon>
        <taxon>Eubodonida</taxon>
        <taxon>Bodonidae</taxon>
        <taxon>Bodo</taxon>
    </lineage>
</organism>
<accession>A0A0S4KN30</accession>
<dbReference type="VEuPathDB" id="TriTrypDB:BSAL_21310"/>
<dbReference type="InterPro" id="IPR024932">
    <property type="entry name" value="ApbE"/>
</dbReference>
<evidence type="ECO:0000313" key="1">
    <source>
        <dbReference type="EMBL" id="CUI14945.1"/>
    </source>
</evidence>
<proteinExistence type="predicted"/>
<reference evidence="2" key="1">
    <citation type="submission" date="2015-09" db="EMBL/GenBank/DDBJ databases">
        <authorList>
            <consortium name="Pathogen Informatics"/>
        </authorList>
    </citation>
    <scope>NUCLEOTIDE SEQUENCE [LARGE SCALE GENOMIC DNA]</scope>
    <source>
        <strain evidence="2">Lake Konstanz</strain>
    </source>
</reference>
<protein>
    <submittedName>
        <fullName evidence="1">Uncharacterized protein</fullName>
    </submittedName>
</protein>